<sequence length="227" mass="25103">MPTDTHHTESPQVSVSDDEHRAKRSVVTPKQGTKGERTRERILDTALALFAQSGSNAVSLRSIAAKSGISHSGLLRYFMNKNALVLAAIEHRDILFIRTAGMPLDHFTGRSVTDDNAISLLLDAMRYNTQTPGTVAIFVKLSAEATAPDHPAHQYFERRYAILVDKLSGNFAQRTGATPDQAERMARQFIAFTDGIQIQWLLDPKATDMQSLALDYLHQLGVKTTDL</sequence>
<dbReference type="Gene3D" id="1.10.357.10">
    <property type="entry name" value="Tetracycline Repressor, domain 2"/>
    <property type="match status" value="1"/>
</dbReference>
<keyword evidence="9" id="KW-1185">Reference proteome</keyword>
<accession>A0A087BZZ7</accession>
<dbReference type="PROSITE" id="PS50977">
    <property type="entry name" value="HTH_TETR_2"/>
    <property type="match status" value="1"/>
</dbReference>
<dbReference type="SUPFAM" id="SSF48498">
    <property type="entry name" value="Tetracyclin repressor-like, C-terminal domain"/>
    <property type="match status" value="1"/>
</dbReference>
<evidence type="ECO:0000256" key="2">
    <source>
        <dbReference type="ARBA" id="ARBA00023015"/>
    </source>
</evidence>
<dbReference type="InterPro" id="IPR001647">
    <property type="entry name" value="HTH_TetR"/>
</dbReference>
<reference evidence="8 9" key="1">
    <citation type="submission" date="2014-03" db="EMBL/GenBank/DDBJ databases">
        <title>Genomics of Bifidobacteria.</title>
        <authorList>
            <person name="Ventura M."/>
            <person name="Milani C."/>
            <person name="Lugli G.A."/>
        </authorList>
    </citation>
    <scope>NUCLEOTIDE SEQUENCE [LARGE SCALE GENOMIC DNA]</scope>
    <source>
        <strain evidence="8 9">DSM 21395</strain>
    </source>
</reference>
<organism evidence="8 9">
    <name type="scientific">Bifidobacterium mongoliense DSM 21395</name>
    <dbReference type="NCBI Taxonomy" id="1437603"/>
    <lineage>
        <taxon>Bacteria</taxon>
        <taxon>Bacillati</taxon>
        <taxon>Actinomycetota</taxon>
        <taxon>Actinomycetes</taxon>
        <taxon>Bifidobacteriales</taxon>
        <taxon>Bifidobacteriaceae</taxon>
        <taxon>Bifidobacterium</taxon>
    </lineage>
</organism>
<dbReference type="RefSeq" id="WP_051917958.1">
    <property type="nucleotide sequence ID" value="NZ_JDUO01000007.1"/>
</dbReference>
<dbReference type="PANTHER" id="PTHR30055:SF234">
    <property type="entry name" value="HTH-TYPE TRANSCRIPTIONAL REGULATOR BETI"/>
    <property type="match status" value="1"/>
</dbReference>
<dbReference type="PRINTS" id="PR00455">
    <property type="entry name" value="HTHTETR"/>
</dbReference>
<dbReference type="STRING" id="1437603.GCA_000771525_01598"/>
<dbReference type="GeneID" id="93094620"/>
<dbReference type="InterPro" id="IPR009057">
    <property type="entry name" value="Homeodomain-like_sf"/>
</dbReference>
<feature type="domain" description="HTH tetR-type" evidence="7">
    <location>
        <begin position="36"/>
        <end position="96"/>
    </location>
</feature>
<dbReference type="InterPro" id="IPR039538">
    <property type="entry name" value="BetI_C"/>
</dbReference>
<evidence type="ECO:0000256" key="5">
    <source>
        <dbReference type="PROSITE-ProRule" id="PRU00335"/>
    </source>
</evidence>
<dbReference type="AlphaFoldDB" id="A0A087BZZ7"/>
<dbReference type="Pfam" id="PF00440">
    <property type="entry name" value="TetR_N"/>
    <property type="match status" value="1"/>
</dbReference>
<dbReference type="SUPFAM" id="SSF46689">
    <property type="entry name" value="Homeodomain-like"/>
    <property type="match status" value="1"/>
</dbReference>
<evidence type="ECO:0000256" key="6">
    <source>
        <dbReference type="SAM" id="MobiDB-lite"/>
    </source>
</evidence>
<evidence type="ECO:0000313" key="9">
    <source>
        <dbReference type="Proteomes" id="UP000029082"/>
    </source>
</evidence>
<evidence type="ECO:0000259" key="7">
    <source>
        <dbReference type="PROSITE" id="PS50977"/>
    </source>
</evidence>
<dbReference type="Proteomes" id="UP000029082">
    <property type="component" value="Unassembled WGS sequence"/>
</dbReference>
<dbReference type="eggNOG" id="COG1309">
    <property type="taxonomic scope" value="Bacteria"/>
</dbReference>
<evidence type="ECO:0000256" key="1">
    <source>
        <dbReference type="ARBA" id="ARBA00022491"/>
    </source>
</evidence>
<keyword evidence="2" id="KW-0805">Transcription regulation</keyword>
<comment type="caution">
    <text evidence="8">The sequence shown here is derived from an EMBL/GenBank/DDBJ whole genome shotgun (WGS) entry which is preliminary data.</text>
</comment>
<dbReference type="InterPro" id="IPR050109">
    <property type="entry name" value="HTH-type_TetR-like_transc_reg"/>
</dbReference>
<dbReference type="InterPro" id="IPR036271">
    <property type="entry name" value="Tet_transcr_reg_TetR-rel_C_sf"/>
</dbReference>
<feature type="DNA-binding region" description="H-T-H motif" evidence="5">
    <location>
        <begin position="59"/>
        <end position="78"/>
    </location>
</feature>
<keyword evidence="4" id="KW-0804">Transcription</keyword>
<protein>
    <submittedName>
        <fullName evidence="8">Bacterial regulatory s, tetR family protein</fullName>
    </submittedName>
</protein>
<evidence type="ECO:0000256" key="4">
    <source>
        <dbReference type="ARBA" id="ARBA00023163"/>
    </source>
</evidence>
<dbReference type="GO" id="GO:0000976">
    <property type="term" value="F:transcription cis-regulatory region binding"/>
    <property type="evidence" value="ECO:0007669"/>
    <property type="project" value="TreeGrafter"/>
</dbReference>
<keyword evidence="1" id="KW-0678">Repressor</keyword>
<dbReference type="EMBL" id="JGZE01000013">
    <property type="protein sequence ID" value="KFI76597.1"/>
    <property type="molecule type" value="Genomic_DNA"/>
</dbReference>
<proteinExistence type="predicted"/>
<keyword evidence="3 5" id="KW-0238">DNA-binding</keyword>
<dbReference type="PANTHER" id="PTHR30055">
    <property type="entry name" value="HTH-TYPE TRANSCRIPTIONAL REGULATOR RUTR"/>
    <property type="match status" value="1"/>
</dbReference>
<gene>
    <name evidence="8" type="ORF">BMON_1196</name>
</gene>
<evidence type="ECO:0000256" key="3">
    <source>
        <dbReference type="ARBA" id="ARBA00023125"/>
    </source>
</evidence>
<dbReference type="GO" id="GO:0003700">
    <property type="term" value="F:DNA-binding transcription factor activity"/>
    <property type="evidence" value="ECO:0007669"/>
    <property type="project" value="TreeGrafter"/>
</dbReference>
<dbReference type="OrthoDB" id="7505659at2"/>
<name>A0A087BZZ7_9BIFI</name>
<evidence type="ECO:0000313" key="8">
    <source>
        <dbReference type="EMBL" id="KFI76597.1"/>
    </source>
</evidence>
<feature type="region of interest" description="Disordered" evidence="6">
    <location>
        <begin position="1"/>
        <end position="37"/>
    </location>
</feature>
<dbReference type="Pfam" id="PF13977">
    <property type="entry name" value="TetR_C_6"/>
    <property type="match status" value="1"/>
</dbReference>